<organism evidence="2">
    <name type="scientific">Culex pipiens</name>
    <name type="common">House mosquito</name>
    <dbReference type="NCBI Taxonomy" id="7175"/>
    <lineage>
        <taxon>Eukaryota</taxon>
        <taxon>Metazoa</taxon>
        <taxon>Ecdysozoa</taxon>
        <taxon>Arthropoda</taxon>
        <taxon>Hexapoda</taxon>
        <taxon>Insecta</taxon>
        <taxon>Pterygota</taxon>
        <taxon>Neoptera</taxon>
        <taxon>Endopterygota</taxon>
        <taxon>Diptera</taxon>
        <taxon>Nematocera</taxon>
        <taxon>Culicoidea</taxon>
        <taxon>Culicidae</taxon>
        <taxon>Culicinae</taxon>
        <taxon>Culicini</taxon>
        <taxon>Culex</taxon>
        <taxon>Culex</taxon>
    </lineage>
</organism>
<dbReference type="EMBL" id="HBUE01289230">
    <property type="protein sequence ID" value="CAG6573324.1"/>
    <property type="molecule type" value="Transcribed_RNA"/>
</dbReference>
<name>A0A8D8NQ39_CULPI</name>
<dbReference type="EMBL" id="HBUE01183566">
    <property type="protein sequence ID" value="CAG6521726.1"/>
    <property type="molecule type" value="Transcribed_RNA"/>
</dbReference>
<accession>A0A8D8NQ39</accession>
<proteinExistence type="predicted"/>
<reference evidence="2" key="1">
    <citation type="submission" date="2021-05" db="EMBL/GenBank/DDBJ databases">
        <authorList>
            <person name="Alioto T."/>
            <person name="Alioto T."/>
            <person name="Gomez Garrido J."/>
        </authorList>
    </citation>
    <scope>NUCLEOTIDE SEQUENCE</scope>
</reference>
<evidence type="ECO:0000313" key="2">
    <source>
        <dbReference type="EMBL" id="CAG6573324.1"/>
    </source>
</evidence>
<evidence type="ECO:0000256" key="1">
    <source>
        <dbReference type="SAM" id="MobiDB-lite"/>
    </source>
</evidence>
<feature type="region of interest" description="Disordered" evidence="1">
    <location>
        <begin position="1"/>
        <end position="50"/>
    </location>
</feature>
<protein>
    <submittedName>
        <fullName evidence="2">(northern house mosquito) hypothetical protein</fullName>
    </submittedName>
</protein>
<sequence length="116" mass="12747">MDRAPARNRVPFRQNRVPAGQCPNARPWPDGPRPSDPPVSAGNPGRKAPVLHQRVRQGLQPEGPRGNRSASVRCAETTVAKVAGVFRLEQTDHQQHSKVAGQRYFECGLFDSCCHA</sequence>
<dbReference type="AlphaFoldDB" id="A0A8D8NQ39"/>